<protein>
    <recommendedName>
        <fullName evidence="1">PRC-barrel domain-containing protein</fullName>
    </recommendedName>
</protein>
<dbReference type="SUPFAM" id="SSF50346">
    <property type="entry name" value="PRC-barrel domain"/>
    <property type="match status" value="1"/>
</dbReference>
<name>A0A2M8KEG2_9BACT</name>
<proteinExistence type="predicted"/>
<dbReference type="Pfam" id="PF05239">
    <property type="entry name" value="PRC"/>
    <property type="match status" value="1"/>
</dbReference>
<dbReference type="InterPro" id="IPR027275">
    <property type="entry name" value="PRC-brl_dom"/>
</dbReference>
<dbReference type="EMBL" id="PFDW01000032">
    <property type="protein sequence ID" value="PJE58295.1"/>
    <property type="molecule type" value="Genomic_DNA"/>
</dbReference>
<evidence type="ECO:0000313" key="2">
    <source>
        <dbReference type="EMBL" id="PJE58295.1"/>
    </source>
</evidence>
<comment type="caution">
    <text evidence="2">The sequence shown here is derived from an EMBL/GenBank/DDBJ whole genome shotgun (WGS) entry which is preliminary data.</text>
</comment>
<dbReference type="InterPro" id="IPR011033">
    <property type="entry name" value="PRC_barrel-like_sf"/>
</dbReference>
<dbReference type="Proteomes" id="UP000231450">
    <property type="component" value="Unassembled WGS sequence"/>
</dbReference>
<accession>A0A2M8KEG2</accession>
<evidence type="ECO:0000313" key="3">
    <source>
        <dbReference type="Proteomes" id="UP000231450"/>
    </source>
</evidence>
<organism evidence="2 3">
    <name type="scientific">Candidatus Portnoybacteria bacterium CG10_big_fil_rev_8_21_14_0_10_36_7</name>
    <dbReference type="NCBI Taxonomy" id="1974812"/>
    <lineage>
        <taxon>Bacteria</taxon>
        <taxon>Candidatus Portnoyibacteriota</taxon>
    </lineage>
</organism>
<dbReference type="Gene3D" id="2.30.30.240">
    <property type="entry name" value="PRC-barrel domain"/>
    <property type="match status" value="1"/>
</dbReference>
<reference evidence="3" key="1">
    <citation type="submission" date="2017-09" db="EMBL/GenBank/DDBJ databases">
        <title>Depth-based differentiation of microbial function through sediment-hosted aquifers and enrichment of novel symbionts in the deep terrestrial subsurface.</title>
        <authorList>
            <person name="Probst A.J."/>
            <person name="Ladd B."/>
            <person name="Jarett J.K."/>
            <person name="Geller-Mcgrath D.E."/>
            <person name="Sieber C.M.K."/>
            <person name="Emerson J.B."/>
            <person name="Anantharaman K."/>
            <person name="Thomas B.C."/>
            <person name="Malmstrom R."/>
            <person name="Stieglmeier M."/>
            <person name="Klingl A."/>
            <person name="Woyke T."/>
            <person name="Ryan C.M."/>
            <person name="Banfield J.F."/>
        </authorList>
    </citation>
    <scope>NUCLEOTIDE SEQUENCE [LARGE SCALE GENOMIC DNA]</scope>
</reference>
<sequence>MVITAKNIIGKPVITKGGAVLGKVSDFEVDVNTRVVVNFFVQGSILLGVLTIASSQIIDITNDKVIVEDMAMPDGGIEIKVAY</sequence>
<evidence type="ECO:0000259" key="1">
    <source>
        <dbReference type="Pfam" id="PF05239"/>
    </source>
</evidence>
<gene>
    <name evidence="2" type="ORF">COU81_01405</name>
</gene>
<feature type="domain" description="PRC-barrel" evidence="1">
    <location>
        <begin position="3"/>
        <end position="70"/>
    </location>
</feature>
<dbReference type="AlphaFoldDB" id="A0A2M8KEG2"/>